<proteinExistence type="predicted"/>
<evidence type="ECO:0000313" key="2">
    <source>
        <dbReference type="EMBL" id="ADI05992.1"/>
    </source>
</evidence>
<dbReference type="AlphaFoldDB" id="D7C2V9"/>
<dbReference type="HOGENOM" id="CLU_1618047_0_0_11"/>
<evidence type="ECO:0000313" key="3">
    <source>
        <dbReference type="Proteomes" id="UP000000377"/>
    </source>
</evidence>
<dbReference type="KEGG" id="sbh:SBI_02871"/>
<dbReference type="PATRIC" id="fig|749414.3.peg.2971"/>
<name>D7C2V9_STRBB</name>
<keyword evidence="3" id="KW-1185">Reference proteome</keyword>
<reference evidence="2 3" key="1">
    <citation type="journal article" date="2010" name="J. Bacteriol.">
        <title>Genome sequence of the milbemycin-producing bacterium Streptomyces bingchenggensis.</title>
        <authorList>
            <person name="Wang X.J."/>
            <person name="Yan Y.J."/>
            <person name="Zhang B."/>
            <person name="An J."/>
            <person name="Wang J.J."/>
            <person name="Tian J."/>
            <person name="Jiang L."/>
            <person name="Chen Y.H."/>
            <person name="Huang S.X."/>
            <person name="Yin M."/>
            <person name="Zhang J."/>
            <person name="Gao A.L."/>
            <person name="Liu C.X."/>
            <person name="Zhu Z.X."/>
            <person name="Xiang W.S."/>
        </authorList>
    </citation>
    <scope>NUCLEOTIDE SEQUENCE [LARGE SCALE GENOMIC DNA]</scope>
    <source>
        <strain evidence="2 3">BCW-1</strain>
    </source>
</reference>
<organism evidence="2 3">
    <name type="scientific">Streptomyces bingchenggensis (strain BCW-1)</name>
    <dbReference type="NCBI Taxonomy" id="749414"/>
    <lineage>
        <taxon>Bacteria</taxon>
        <taxon>Bacillati</taxon>
        <taxon>Actinomycetota</taxon>
        <taxon>Actinomycetes</taxon>
        <taxon>Kitasatosporales</taxon>
        <taxon>Streptomycetaceae</taxon>
        <taxon>Streptomyces</taxon>
    </lineage>
</organism>
<protein>
    <submittedName>
        <fullName evidence="2">Uncharacterized protein</fullName>
    </submittedName>
</protein>
<dbReference type="EMBL" id="CP002047">
    <property type="protein sequence ID" value="ADI05992.1"/>
    <property type="molecule type" value="Genomic_DNA"/>
</dbReference>
<dbReference type="Proteomes" id="UP000000377">
    <property type="component" value="Chromosome"/>
</dbReference>
<gene>
    <name evidence="2" type="ordered locus">SBI_02871</name>
</gene>
<evidence type="ECO:0000256" key="1">
    <source>
        <dbReference type="SAM" id="Coils"/>
    </source>
</evidence>
<keyword evidence="1" id="KW-0175">Coiled coil</keyword>
<feature type="coiled-coil region" evidence="1">
    <location>
        <begin position="110"/>
        <end position="137"/>
    </location>
</feature>
<accession>D7C2V9</accession>
<sequence length="164" mass="17698">MAERARRIALLGPPEVTESAEDLAETMQQDVDATAKFIEAAEIGHSAMGERPADIAAVQAATNDFQERTGQLQELLATAYEHGESVDGHPLLSEVLESADRHRAASQKALGDLQANSDQLSALLDQASEMVDLLKRNQAARELSREQFTTAVRKALGTPPLHEG</sequence>